<name>A0ABR7Q701_9FLAO</name>
<protein>
    <submittedName>
        <fullName evidence="1">Uncharacterized protein</fullName>
    </submittedName>
</protein>
<comment type="caution">
    <text evidence="1">The sequence shown here is derived from an EMBL/GenBank/DDBJ whole genome shotgun (WGS) entry which is preliminary data.</text>
</comment>
<dbReference type="EMBL" id="JACGWS010000003">
    <property type="protein sequence ID" value="MBC8754334.1"/>
    <property type="molecule type" value="Genomic_DNA"/>
</dbReference>
<dbReference type="Proteomes" id="UP000619238">
    <property type="component" value="Unassembled WGS sequence"/>
</dbReference>
<evidence type="ECO:0000313" key="2">
    <source>
        <dbReference type="Proteomes" id="UP000619238"/>
    </source>
</evidence>
<proteinExistence type="predicted"/>
<keyword evidence="2" id="KW-1185">Reference proteome</keyword>
<reference evidence="1 2" key="1">
    <citation type="submission" date="2020-07" db="EMBL/GenBank/DDBJ databases">
        <title>Description of Kordia aestuariivivens sp. nov., isolated from a tidal flat.</title>
        <authorList>
            <person name="Park S."/>
            <person name="Yoon J.-H."/>
        </authorList>
    </citation>
    <scope>NUCLEOTIDE SEQUENCE [LARGE SCALE GENOMIC DNA]</scope>
    <source>
        <strain evidence="1 2">YSTF-M3</strain>
    </source>
</reference>
<dbReference type="RefSeq" id="WP_187561376.1">
    <property type="nucleotide sequence ID" value="NZ_JACGWS010000003.1"/>
</dbReference>
<gene>
    <name evidence="1" type="ORF">H2O64_06605</name>
</gene>
<evidence type="ECO:0000313" key="1">
    <source>
        <dbReference type="EMBL" id="MBC8754334.1"/>
    </source>
</evidence>
<accession>A0ABR7Q701</accession>
<sequence length="201" mass="23845">MDIEELILLKEHSQLLVMNSWRYDIPQEQRNIIIANALNSCVIHKKFHINGYLITNRRVFLIGSSETTPFQEVLYHFYYEVETGIVAYKKTHNEYDDEHHLAYYTQHKLFTNFPFYNEHIRSIITGKKVVLDYYDPNLARLKAYIHRHTYCSAIDYADDTNETINFLVDIEDLIEIDDDIKTLIKNGKSPVIVKKIEQRNT</sequence>
<organism evidence="1 2">
    <name type="scientific">Kordia aestuariivivens</name>
    <dbReference type="NCBI Taxonomy" id="2759037"/>
    <lineage>
        <taxon>Bacteria</taxon>
        <taxon>Pseudomonadati</taxon>
        <taxon>Bacteroidota</taxon>
        <taxon>Flavobacteriia</taxon>
        <taxon>Flavobacteriales</taxon>
        <taxon>Flavobacteriaceae</taxon>
        <taxon>Kordia</taxon>
    </lineage>
</organism>